<evidence type="ECO:0000313" key="2">
    <source>
        <dbReference type="Proteomes" id="UP000499080"/>
    </source>
</evidence>
<sequence>MEIQQEDLSSSGTVQLQIIAIDIDTLIPARRKGVDGFSVETPGTGRHPISPSSDSLTDAWPPTMNKLCHNQALGGLSYAQFLCLSAIQQQLFNSNFKCGDQTILPYELIHSRNCGTVGHKVHLSRTWKVLDVYSTRLIKLKPPEYGASHCSPYTSFILR</sequence>
<proteinExistence type="predicted"/>
<organism evidence="1 2">
    <name type="scientific">Araneus ventricosus</name>
    <name type="common">Orbweaver spider</name>
    <name type="synonym">Epeira ventricosa</name>
    <dbReference type="NCBI Taxonomy" id="182803"/>
    <lineage>
        <taxon>Eukaryota</taxon>
        <taxon>Metazoa</taxon>
        <taxon>Ecdysozoa</taxon>
        <taxon>Arthropoda</taxon>
        <taxon>Chelicerata</taxon>
        <taxon>Arachnida</taxon>
        <taxon>Araneae</taxon>
        <taxon>Araneomorphae</taxon>
        <taxon>Entelegynae</taxon>
        <taxon>Araneoidea</taxon>
        <taxon>Araneidae</taxon>
        <taxon>Araneus</taxon>
    </lineage>
</organism>
<comment type="caution">
    <text evidence="1">The sequence shown here is derived from an EMBL/GenBank/DDBJ whole genome shotgun (WGS) entry which is preliminary data.</text>
</comment>
<gene>
    <name evidence="1" type="ORF">AVEN_6653_1</name>
</gene>
<protein>
    <submittedName>
        <fullName evidence="1">Uncharacterized protein</fullName>
    </submittedName>
</protein>
<reference evidence="1 2" key="1">
    <citation type="journal article" date="2019" name="Sci. Rep.">
        <title>Orb-weaving spider Araneus ventricosus genome elucidates the spidroin gene catalogue.</title>
        <authorList>
            <person name="Kono N."/>
            <person name="Nakamura H."/>
            <person name="Ohtoshi R."/>
            <person name="Moran D.A.P."/>
            <person name="Shinohara A."/>
            <person name="Yoshida Y."/>
            <person name="Fujiwara M."/>
            <person name="Mori M."/>
            <person name="Tomita M."/>
            <person name="Arakawa K."/>
        </authorList>
    </citation>
    <scope>NUCLEOTIDE SEQUENCE [LARGE SCALE GENOMIC DNA]</scope>
</reference>
<dbReference type="AlphaFoldDB" id="A0A4Y2H4U0"/>
<evidence type="ECO:0000313" key="1">
    <source>
        <dbReference type="EMBL" id="GBM59778.1"/>
    </source>
</evidence>
<keyword evidence="2" id="KW-1185">Reference proteome</keyword>
<dbReference type="EMBL" id="BGPR01001698">
    <property type="protein sequence ID" value="GBM59778.1"/>
    <property type="molecule type" value="Genomic_DNA"/>
</dbReference>
<accession>A0A4Y2H4U0</accession>
<name>A0A4Y2H4U0_ARAVE</name>
<dbReference type="Proteomes" id="UP000499080">
    <property type="component" value="Unassembled WGS sequence"/>
</dbReference>